<evidence type="ECO:0000313" key="6">
    <source>
        <dbReference type="Proteomes" id="UP001259832"/>
    </source>
</evidence>
<keyword evidence="2" id="KW-0863">Zinc-finger</keyword>
<dbReference type="SUPFAM" id="SSF57850">
    <property type="entry name" value="RING/U-box"/>
    <property type="match status" value="2"/>
</dbReference>
<evidence type="ECO:0000256" key="4">
    <source>
        <dbReference type="SAM" id="MobiDB-lite"/>
    </source>
</evidence>
<reference evidence="5" key="1">
    <citation type="submission" date="2023-08" db="EMBL/GenBank/DDBJ databases">
        <title>Reference Genome Resource for the Citrus Pathogen Phytophthora citrophthora.</title>
        <authorList>
            <person name="Moller H."/>
            <person name="Coetzee B."/>
            <person name="Rose L.J."/>
            <person name="Van Niekerk J.M."/>
        </authorList>
    </citation>
    <scope>NUCLEOTIDE SEQUENCE</scope>
    <source>
        <strain evidence="5">STE-U-9442</strain>
    </source>
</reference>
<dbReference type="Pfam" id="PF26200">
    <property type="entry name" value="Rcat_RNF216"/>
    <property type="match status" value="1"/>
</dbReference>
<proteinExistence type="predicted"/>
<gene>
    <name evidence="5" type="ORF">P3T76_009224</name>
</gene>
<protein>
    <recommendedName>
        <fullName evidence="7">RING-type domain-containing protein</fullName>
    </recommendedName>
</protein>
<evidence type="ECO:0000256" key="2">
    <source>
        <dbReference type="ARBA" id="ARBA00022771"/>
    </source>
</evidence>
<dbReference type="PROSITE" id="PS00518">
    <property type="entry name" value="ZF_RING_1"/>
    <property type="match status" value="1"/>
</dbReference>
<evidence type="ECO:0000313" key="5">
    <source>
        <dbReference type="EMBL" id="KAK1938074.1"/>
    </source>
</evidence>
<keyword evidence="6" id="KW-1185">Reference proteome</keyword>
<feature type="region of interest" description="Disordered" evidence="4">
    <location>
        <begin position="49"/>
        <end position="69"/>
    </location>
</feature>
<dbReference type="InterPro" id="IPR017907">
    <property type="entry name" value="Znf_RING_CS"/>
</dbReference>
<name>A0AAD9GGL4_9STRA</name>
<feature type="compositionally biased region" description="Basic and acidic residues" evidence="4">
    <location>
        <begin position="57"/>
        <end position="69"/>
    </location>
</feature>
<organism evidence="5 6">
    <name type="scientific">Phytophthora citrophthora</name>
    <dbReference type="NCBI Taxonomy" id="4793"/>
    <lineage>
        <taxon>Eukaryota</taxon>
        <taxon>Sar</taxon>
        <taxon>Stramenopiles</taxon>
        <taxon>Oomycota</taxon>
        <taxon>Peronosporomycetes</taxon>
        <taxon>Peronosporales</taxon>
        <taxon>Peronosporaceae</taxon>
        <taxon>Phytophthora</taxon>
    </lineage>
</organism>
<dbReference type="AlphaFoldDB" id="A0AAD9GGL4"/>
<evidence type="ECO:0000256" key="1">
    <source>
        <dbReference type="ARBA" id="ARBA00022723"/>
    </source>
</evidence>
<dbReference type="InterPro" id="IPR013083">
    <property type="entry name" value="Znf_RING/FYVE/PHD"/>
</dbReference>
<dbReference type="CDD" id="cd20336">
    <property type="entry name" value="Rcat_RBR"/>
    <property type="match status" value="1"/>
</dbReference>
<dbReference type="GO" id="GO:0008270">
    <property type="term" value="F:zinc ion binding"/>
    <property type="evidence" value="ECO:0007669"/>
    <property type="project" value="UniProtKB-KW"/>
</dbReference>
<keyword evidence="1" id="KW-0479">Metal-binding</keyword>
<accession>A0AAD9GGL4</accession>
<evidence type="ECO:0000256" key="3">
    <source>
        <dbReference type="ARBA" id="ARBA00022833"/>
    </source>
</evidence>
<comment type="caution">
    <text evidence="5">The sequence shown here is derived from an EMBL/GenBank/DDBJ whole genome shotgun (WGS) entry which is preliminary data.</text>
</comment>
<dbReference type="EMBL" id="JASMQC010000018">
    <property type="protein sequence ID" value="KAK1938074.1"/>
    <property type="molecule type" value="Genomic_DNA"/>
</dbReference>
<dbReference type="Proteomes" id="UP001259832">
    <property type="component" value="Unassembled WGS sequence"/>
</dbReference>
<dbReference type="Gene3D" id="3.30.40.10">
    <property type="entry name" value="Zinc/RING finger domain, C3HC4 (zinc finger)"/>
    <property type="match status" value="1"/>
</dbReference>
<dbReference type="Gene3D" id="1.20.120.1750">
    <property type="match status" value="1"/>
</dbReference>
<evidence type="ECO:0008006" key="7">
    <source>
        <dbReference type="Google" id="ProtNLM"/>
    </source>
</evidence>
<keyword evidence="3" id="KW-0862">Zinc</keyword>
<sequence length="221" mass="24612">MNTNGDEVPASCCGKLLPLDLVQLVVAGHELTTYAKQKVKYEIARGGTKAKGGKRKAPTEQKAKTPSKKSKEVVDLTEVDERKCISCSSQVASLDKWRVVPCGHGYCVPCLEEMANISLTNWNQIPIRCCSKEFPTEYIEAVLNRTEFDKYSRYLAERDPSSSILQSDRDYAAVVRQNRGKQCPTGGVGVVKISGCNHMRCPLGHDFCWNCQQKRCTCGYH</sequence>